<reference evidence="3 5" key="2">
    <citation type="submission" date="2018-10" db="EMBL/GenBank/DDBJ databases">
        <title>Bradyrhizobium sp. nov., effective nodules isolated from peanut in China.</title>
        <authorList>
            <person name="Li Y."/>
        </authorList>
    </citation>
    <scope>NUCLEOTIDE SEQUENCE [LARGE SCALE GENOMIC DNA]</scope>
    <source>
        <strain evidence="3 5">CCBAU 53426</strain>
    </source>
</reference>
<accession>A0AAE5X1I8</accession>
<dbReference type="KEGG" id="bgz:XH91_17520"/>
<dbReference type="EMBL" id="CP030053">
    <property type="protein sequence ID" value="QAU46980.1"/>
    <property type="molecule type" value="Genomic_DNA"/>
</dbReference>
<gene>
    <name evidence="3" type="ORF">EAS56_15535</name>
    <name evidence="2" type="ORF">XH91_17520</name>
</gene>
<evidence type="ECO:0008006" key="6">
    <source>
        <dbReference type="Google" id="ProtNLM"/>
    </source>
</evidence>
<name>A0AAE5X1I8_9BRAD</name>
<feature type="signal peptide" evidence="1">
    <location>
        <begin position="1"/>
        <end position="19"/>
    </location>
</feature>
<reference evidence="2 4" key="1">
    <citation type="submission" date="2018-06" db="EMBL/GenBank/DDBJ databases">
        <title>Comparative genomics of rhizobia nodulating Arachis hypogaea in China.</title>
        <authorList>
            <person name="Li Y."/>
        </authorList>
    </citation>
    <scope>NUCLEOTIDE SEQUENCE [LARGE SCALE GENOMIC DNA]</scope>
    <source>
        <strain evidence="2 4">CCBAU 51670</strain>
    </source>
</reference>
<protein>
    <recommendedName>
        <fullName evidence="6">DUF3551 domain-containing protein</fullName>
    </recommendedName>
</protein>
<dbReference type="AlphaFoldDB" id="A0AAE5X1I8"/>
<dbReference type="RefSeq" id="WP_128951714.1">
    <property type="nucleotide sequence ID" value="NZ_CP030053.1"/>
</dbReference>
<dbReference type="Proteomes" id="UP000290401">
    <property type="component" value="Unassembled WGS sequence"/>
</dbReference>
<sequence>MRVLSVAFFAVVSLASVHAQDQEKAKKPVSDCNYVIGMGDTHTVPAGEALCWRVPPPSYKEYTLLQCDGPSFQELRRVKRGDPRCNMFEERQ</sequence>
<evidence type="ECO:0000313" key="4">
    <source>
        <dbReference type="Proteomes" id="UP000288972"/>
    </source>
</evidence>
<feature type="chain" id="PRO_5041991673" description="DUF3551 domain-containing protein" evidence="1">
    <location>
        <begin position="20"/>
        <end position="92"/>
    </location>
</feature>
<evidence type="ECO:0000313" key="2">
    <source>
        <dbReference type="EMBL" id="QAU46980.1"/>
    </source>
</evidence>
<evidence type="ECO:0000313" key="3">
    <source>
        <dbReference type="EMBL" id="RXH12916.1"/>
    </source>
</evidence>
<dbReference type="Proteomes" id="UP000288972">
    <property type="component" value="Chromosome"/>
</dbReference>
<organism evidence="2 4">
    <name type="scientific">Bradyrhizobium guangzhouense</name>
    <dbReference type="NCBI Taxonomy" id="1325095"/>
    <lineage>
        <taxon>Bacteria</taxon>
        <taxon>Pseudomonadati</taxon>
        <taxon>Pseudomonadota</taxon>
        <taxon>Alphaproteobacteria</taxon>
        <taxon>Hyphomicrobiales</taxon>
        <taxon>Nitrobacteraceae</taxon>
        <taxon>Bradyrhizobium</taxon>
    </lineage>
</organism>
<dbReference type="EMBL" id="RDQZ01000011">
    <property type="protein sequence ID" value="RXH12916.1"/>
    <property type="molecule type" value="Genomic_DNA"/>
</dbReference>
<keyword evidence="5" id="KW-1185">Reference proteome</keyword>
<evidence type="ECO:0000256" key="1">
    <source>
        <dbReference type="SAM" id="SignalP"/>
    </source>
</evidence>
<keyword evidence="1" id="KW-0732">Signal</keyword>
<proteinExistence type="predicted"/>
<evidence type="ECO:0000313" key="5">
    <source>
        <dbReference type="Proteomes" id="UP000290401"/>
    </source>
</evidence>